<feature type="transmembrane region" description="Helical" evidence="5">
    <location>
        <begin position="96"/>
        <end position="115"/>
    </location>
</feature>
<feature type="transmembrane region" description="Helical" evidence="5">
    <location>
        <begin position="154"/>
        <end position="177"/>
    </location>
</feature>
<dbReference type="GO" id="GO:0046943">
    <property type="term" value="F:carboxylic acid transmembrane transporter activity"/>
    <property type="evidence" value="ECO:0007669"/>
    <property type="project" value="TreeGrafter"/>
</dbReference>
<dbReference type="Proteomes" id="UP000501518">
    <property type="component" value="Chromosome"/>
</dbReference>
<evidence type="ECO:0000313" key="8">
    <source>
        <dbReference type="Proteomes" id="UP000501518"/>
    </source>
</evidence>
<dbReference type="InterPro" id="IPR020846">
    <property type="entry name" value="MFS_dom"/>
</dbReference>
<dbReference type="KEGG" id="blut:EW640_06095"/>
<feature type="transmembrane region" description="Helical" evidence="5">
    <location>
        <begin position="121"/>
        <end position="142"/>
    </location>
</feature>
<reference evidence="7 8" key="1">
    <citation type="submission" date="2019-02" db="EMBL/GenBank/DDBJ databases">
        <title>Complete Genome Sequence and Methylome Analysis of Brevibacterium luteolum NEB1784.</title>
        <authorList>
            <person name="Fomenkov A."/>
            <person name="Roberts R.J."/>
        </authorList>
    </citation>
    <scope>NUCLEOTIDE SEQUENCE [LARGE SCALE GENOMIC DNA]</scope>
    <source>
        <strain evidence="7 8">NEB1784</strain>
    </source>
</reference>
<dbReference type="Pfam" id="PF00083">
    <property type="entry name" value="Sugar_tr"/>
    <property type="match status" value="1"/>
</dbReference>
<dbReference type="PANTHER" id="PTHR23508:SF10">
    <property type="entry name" value="CARBOXYLIC ACID TRANSPORTER PROTEIN HOMOLOG"/>
    <property type="match status" value="1"/>
</dbReference>
<keyword evidence="3 5" id="KW-1133">Transmembrane helix</keyword>
<dbReference type="PANTHER" id="PTHR23508">
    <property type="entry name" value="CARBOXYLIC ACID TRANSPORTER PROTEIN HOMOLOG"/>
    <property type="match status" value="1"/>
</dbReference>
<feature type="transmembrane region" description="Helical" evidence="5">
    <location>
        <begin position="26"/>
        <end position="52"/>
    </location>
</feature>
<evidence type="ECO:0000256" key="1">
    <source>
        <dbReference type="ARBA" id="ARBA00004651"/>
    </source>
</evidence>
<dbReference type="InterPro" id="IPR005829">
    <property type="entry name" value="Sugar_transporter_CS"/>
</dbReference>
<dbReference type="EMBL" id="CP035810">
    <property type="protein sequence ID" value="QIN28898.1"/>
    <property type="molecule type" value="Genomic_DNA"/>
</dbReference>
<feature type="transmembrane region" description="Helical" evidence="5">
    <location>
        <begin position="409"/>
        <end position="428"/>
    </location>
</feature>
<keyword evidence="4 5" id="KW-0472">Membrane</keyword>
<dbReference type="PROSITE" id="PS00217">
    <property type="entry name" value="SUGAR_TRANSPORT_2"/>
    <property type="match status" value="1"/>
</dbReference>
<feature type="domain" description="Major facilitator superfamily (MFS) profile" evidence="6">
    <location>
        <begin position="30"/>
        <end position="432"/>
    </location>
</feature>
<dbReference type="Gene3D" id="1.20.1250.20">
    <property type="entry name" value="MFS general substrate transporter like domains"/>
    <property type="match status" value="1"/>
</dbReference>
<evidence type="ECO:0000256" key="4">
    <source>
        <dbReference type="ARBA" id="ARBA00023136"/>
    </source>
</evidence>
<feature type="transmembrane region" description="Helical" evidence="5">
    <location>
        <begin position="255"/>
        <end position="281"/>
    </location>
</feature>
<dbReference type="PROSITE" id="PS50850">
    <property type="entry name" value="MFS"/>
    <property type="match status" value="1"/>
</dbReference>
<dbReference type="GO" id="GO:0005886">
    <property type="term" value="C:plasma membrane"/>
    <property type="evidence" value="ECO:0007669"/>
    <property type="project" value="UniProtKB-SubCell"/>
</dbReference>
<dbReference type="AlphaFoldDB" id="A0A6G8KVU3"/>
<evidence type="ECO:0000256" key="2">
    <source>
        <dbReference type="ARBA" id="ARBA00022692"/>
    </source>
</evidence>
<feature type="transmembrane region" description="Helical" evidence="5">
    <location>
        <begin position="64"/>
        <end position="84"/>
    </location>
</feature>
<dbReference type="InterPro" id="IPR005828">
    <property type="entry name" value="MFS_sugar_transport-like"/>
</dbReference>
<proteinExistence type="predicted"/>
<feature type="transmembrane region" description="Helical" evidence="5">
    <location>
        <begin position="183"/>
        <end position="202"/>
    </location>
</feature>
<evidence type="ECO:0000256" key="5">
    <source>
        <dbReference type="SAM" id="Phobius"/>
    </source>
</evidence>
<dbReference type="SUPFAM" id="SSF103473">
    <property type="entry name" value="MFS general substrate transporter"/>
    <property type="match status" value="1"/>
</dbReference>
<dbReference type="RefSeq" id="WP_165883349.1">
    <property type="nucleotide sequence ID" value="NZ_CP035810.1"/>
</dbReference>
<feature type="transmembrane region" description="Helical" evidence="5">
    <location>
        <begin position="293"/>
        <end position="313"/>
    </location>
</feature>
<feature type="transmembrane region" description="Helical" evidence="5">
    <location>
        <begin position="345"/>
        <end position="365"/>
    </location>
</feature>
<keyword evidence="2 5" id="KW-0812">Transmembrane</keyword>
<dbReference type="CDD" id="cd17316">
    <property type="entry name" value="MFS_SV2_like"/>
    <property type="match status" value="1"/>
</dbReference>
<feature type="transmembrane region" description="Helical" evidence="5">
    <location>
        <begin position="320"/>
        <end position="339"/>
    </location>
</feature>
<sequence>MSAGTMVPQPAQAGSISIDESPVNRLVTIATISVFGGIFVDGYILGVIGSALGPASQELQLSPLGEGLISSSALIGIFLGGLLFGRVADRFGRKSVFFWCLMGFVALSLLQLIVVGTWDLVAIRVLLGVLIGVEYAVGTALLAEFVPKNKRSVLLGSISLFWFVGFVAALVLGHFWSPDSWRWLLASSAVPALITLAMRLQLPESPRWLQSQGRVAEATSIIEKHWGPEYTLPPVVESKDASFRAFFRDTPWQRLVYPGLFWACQVAPLFTIFAFIPLVLSGIGLGNGLGTDLLMNGLQIAGGVLGVWLLWLLPRRAMVIWTFVATAGFLLILGLWQGIPAIPAIVIFGAFVLIFTASTNIQYVYPPEMYETRFRSTGVGMAAAISRIGAAIAAFLFPVAMTELGTNMTLVLAAVFPIIGLIASVLWAPETKGKDIDIFA</sequence>
<gene>
    <name evidence="7" type="ORF">EW640_06095</name>
</gene>
<dbReference type="InterPro" id="IPR036259">
    <property type="entry name" value="MFS_trans_sf"/>
</dbReference>
<evidence type="ECO:0000259" key="6">
    <source>
        <dbReference type="PROSITE" id="PS50850"/>
    </source>
</evidence>
<comment type="subcellular location">
    <subcellularLocation>
        <location evidence="1">Cell membrane</location>
        <topology evidence="1">Multi-pass membrane protein</topology>
    </subcellularLocation>
</comment>
<name>A0A6G8KVU3_9MICO</name>
<organism evidence="7 8">
    <name type="scientific">Brevibacterium luteolum</name>
    <dbReference type="NCBI Taxonomy" id="199591"/>
    <lineage>
        <taxon>Bacteria</taxon>
        <taxon>Bacillati</taxon>
        <taxon>Actinomycetota</taxon>
        <taxon>Actinomycetes</taxon>
        <taxon>Micrococcales</taxon>
        <taxon>Brevibacteriaceae</taxon>
        <taxon>Brevibacterium</taxon>
    </lineage>
</organism>
<feature type="transmembrane region" description="Helical" evidence="5">
    <location>
        <begin position="377"/>
        <end position="397"/>
    </location>
</feature>
<evidence type="ECO:0000256" key="3">
    <source>
        <dbReference type="ARBA" id="ARBA00022989"/>
    </source>
</evidence>
<evidence type="ECO:0000313" key="7">
    <source>
        <dbReference type="EMBL" id="QIN28898.1"/>
    </source>
</evidence>
<protein>
    <submittedName>
        <fullName evidence="7">MFS transporter</fullName>
    </submittedName>
</protein>
<accession>A0A6G8KVU3</accession>